<dbReference type="EMBL" id="JAJTJA010000008">
    <property type="protein sequence ID" value="KAH8695133.1"/>
    <property type="molecule type" value="Genomic_DNA"/>
</dbReference>
<feature type="compositionally biased region" description="Polar residues" evidence="1">
    <location>
        <begin position="154"/>
        <end position="165"/>
    </location>
</feature>
<dbReference type="GeneID" id="70250918"/>
<evidence type="ECO:0000256" key="1">
    <source>
        <dbReference type="SAM" id="MobiDB-lite"/>
    </source>
</evidence>
<proteinExistence type="predicted"/>
<evidence type="ECO:0000313" key="2">
    <source>
        <dbReference type="EMBL" id="KAH8695133.1"/>
    </source>
</evidence>
<name>A0AAD4KKW8_9EURO</name>
<sequence length="165" mass="16892">MDQGKCATGMKKKELLWRNERIWDAPIIGNTSKGIVPGQEGGEQATVSPHLDEGDLGGTALAVQVAEGEEEEGEVEEEEEQEEGDSGAQGAEDEDGAEGVGEVVDAGGVIGIGGDDIEASGGEDDGEGEPEAAVGSECGSTEGVTDGHFPGDQGSFSDLTSWNLR</sequence>
<feature type="compositionally biased region" description="Acidic residues" evidence="1">
    <location>
        <begin position="115"/>
        <end position="130"/>
    </location>
</feature>
<gene>
    <name evidence="2" type="ORF">BGW36DRAFT_429020</name>
</gene>
<reference evidence="2" key="1">
    <citation type="submission" date="2021-12" db="EMBL/GenBank/DDBJ databases">
        <title>Convergent genome expansion in fungi linked to evolution of root-endophyte symbiosis.</title>
        <authorList>
            <consortium name="DOE Joint Genome Institute"/>
            <person name="Ke Y.-H."/>
            <person name="Bonito G."/>
            <person name="Liao H.-L."/>
            <person name="Looney B."/>
            <person name="Rojas-Flechas A."/>
            <person name="Nash J."/>
            <person name="Hameed K."/>
            <person name="Schadt C."/>
            <person name="Martin F."/>
            <person name="Crous P.W."/>
            <person name="Miettinen O."/>
            <person name="Magnuson J.K."/>
            <person name="Labbe J."/>
            <person name="Jacobson D."/>
            <person name="Doktycz M.J."/>
            <person name="Veneault-Fourrey C."/>
            <person name="Kuo A."/>
            <person name="Mondo S."/>
            <person name="Calhoun S."/>
            <person name="Riley R."/>
            <person name="Ohm R."/>
            <person name="LaButti K."/>
            <person name="Andreopoulos B."/>
            <person name="Pangilinan J."/>
            <person name="Nolan M."/>
            <person name="Tritt A."/>
            <person name="Clum A."/>
            <person name="Lipzen A."/>
            <person name="Daum C."/>
            <person name="Barry K."/>
            <person name="Grigoriev I.V."/>
            <person name="Vilgalys R."/>
        </authorList>
    </citation>
    <scope>NUCLEOTIDE SEQUENCE</scope>
    <source>
        <strain evidence="2">PMI_201</strain>
    </source>
</reference>
<dbReference type="RefSeq" id="XP_046070275.1">
    <property type="nucleotide sequence ID" value="XM_046220631.1"/>
</dbReference>
<dbReference type="Proteomes" id="UP001201262">
    <property type="component" value="Unassembled WGS sequence"/>
</dbReference>
<feature type="compositionally biased region" description="Acidic residues" evidence="1">
    <location>
        <begin position="67"/>
        <end position="97"/>
    </location>
</feature>
<evidence type="ECO:0000313" key="3">
    <source>
        <dbReference type="Proteomes" id="UP001201262"/>
    </source>
</evidence>
<protein>
    <submittedName>
        <fullName evidence="2">Uncharacterized protein</fullName>
    </submittedName>
</protein>
<comment type="caution">
    <text evidence="2">The sequence shown here is derived from an EMBL/GenBank/DDBJ whole genome shotgun (WGS) entry which is preliminary data.</text>
</comment>
<keyword evidence="3" id="KW-1185">Reference proteome</keyword>
<organism evidence="2 3">
    <name type="scientific">Talaromyces proteolyticus</name>
    <dbReference type="NCBI Taxonomy" id="1131652"/>
    <lineage>
        <taxon>Eukaryota</taxon>
        <taxon>Fungi</taxon>
        <taxon>Dikarya</taxon>
        <taxon>Ascomycota</taxon>
        <taxon>Pezizomycotina</taxon>
        <taxon>Eurotiomycetes</taxon>
        <taxon>Eurotiomycetidae</taxon>
        <taxon>Eurotiales</taxon>
        <taxon>Trichocomaceae</taxon>
        <taxon>Talaromyces</taxon>
        <taxon>Talaromyces sect. Bacilispori</taxon>
    </lineage>
</organism>
<accession>A0AAD4KKW8</accession>
<dbReference type="AlphaFoldDB" id="A0AAD4KKW8"/>
<feature type="region of interest" description="Disordered" evidence="1">
    <location>
        <begin position="29"/>
        <end position="165"/>
    </location>
</feature>